<organism evidence="2">
    <name type="scientific">Oscillatoriales cyanobacterium SpSt-402</name>
    <dbReference type="NCBI Taxonomy" id="2282168"/>
    <lineage>
        <taxon>Bacteria</taxon>
        <taxon>Bacillati</taxon>
        <taxon>Cyanobacteriota</taxon>
        <taxon>Cyanophyceae</taxon>
        <taxon>Oscillatoriophycideae</taxon>
        <taxon>Oscillatoriales</taxon>
    </lineage>
</organism>
<dbReference type="EMBL" id="DSRD01000194">
    <property type="protein sequence ID" value="HGW93230.1"/>
    <property type="molecule type" value="Genomic_DNA"/>
</dbReference>
<evidence type="ECO:0000313" key="2">
    <source>
        <dbReference type="EMBL" id="HGW93230.1"/>
    </source>
</evidence>
<proteinExistence type="predicted"/>
<evidence type="ECO:0000256" key="1">
    <source>
        <dbReference type="SAM" id="Coils"/>
    </source>
</evidence>
<gene>
    <name evidence="2" type="ORF">ENR47_02935</name>
</gene>
<accession>A0A832M2H7</accession>
<keyword evidence="1" id="KW-0175">Coiled coil</keyword>
<dbReference type="AlphaFoldDB" id="A0A832M2H7"/>
<comment type="caution">
    <text evidence="2">The sequence shown here is derived from an EMBL/GenBank/DDBJ whole genome shotgun (WGS) entry which is preliminary data.</text>
</comment>
<name>A0A832M2H7_9CYAN</name>
<reference evidence="2" key="1">
    <citation type="journal article" date="2020" name="mSystems">
        <title>Genome- and Community-Level Interaction Insights into Carbon Utilization and Element Cycling Functions of Hydrothermarchaeota in Hydrothermal Sediment.</title>
        <authorList>
            <person name="Zhou Z."/>
            <person name="Liu Y."/>
            <person name="Xu W."/>
            <person name="Pan J."/>
            <person name="Luo Z.H."/>
            <person name="Li M."/>
        </authorList>
    </citation>
    <scope>NUCLEOTIDE SEQUENCE [LARGE SCALE GENOMIC DNA]</scope>
    <source>
        <strain evidence="2">SpSt-402</strain>
    </source>
</reference>
<feature type="coiled-coil region" evidence="1">
    <location>
        <begin position="14"/>
        <end position="48"/>
    </location>
</feature>
<protein>
    <submittedName>
        <fullName evidence="2">Uncharacterized protein</fullName>
    </submittedName>
</protein>
<sequence length="88" mass="10322">MPRQKTEAAAYLDIYKLVTERKRLKQELEALEQRRDRILNRLEVLDQQTEALDVAAHQLREGVPQVQARIRTLDVSSTSHFNTLCLEY</sequence>
<dbReference type="Gene3D" id="6.10.250.3110">
    <property type="match status" value="1"/>
</dbReference>